<feature type="signal peptide" evidence="7">
    <location>
        <begin position="1"/>
        <end position="21"/>
    </location>
</feature>
<evidence type="ECO:0000256" key="4">
    <source>
        <dbReference type="ARBA" id="ARBA00022723"/>
    </source>
</evidence>
<keyword evidence="6" id="KW-0460">Magnesium</keyword>
<dbReference type="SUPFAM" id="SSF50324">
    <property type="entry name" value="Inorganic pyrophosphatase"/>
    <property type="match status" value="1"/>
</dbReference>
<dbReference type="GO" id="GO:0005737">
    <property type="term" value="C:cytoplasm"/>
    <property type="evidence" value="ECO:0007669"/>
    <property type="project" value="InterPro"/>
</dbReference>
<dbReference type="PANTHER" id="PTHR10286">
    <property type="entry name" value="INORGANIC PYROPHOSPHATASE"/>
    <property type="match status" value="1"/>
</dbReference>
<dbReference type="EC" id="3.6.1.1" evidence="3"/>
<proteinExistence type="inferred from homology"/>
<organism evidence="8 9">
    <name type="scientific">Cordyceps militaris</name>
    <name type="common">Caterpillar fungus</name>
    <name type="synonym">Clavaria militaris</name>
    <dbReference type="NCBI Taxonomy" id="73501"/>
    <lineage>
        <taxon>Eukaryota</taxon>
        <taxon>Fungi</taxon>
        <taxon>Dikarya</taxon>
        <taxon>Ascomycota</taxon>
        <taxon>Pezizomycotina</taxon>
        <taxon>Sordariomycetes</taxon>
        <taxon>Hypocreomycetidae</taxon>
        <taxon>Hypocreales</taxon>
        <taxon>Cordycipitaceae</taxon>
        <taxon>Cordyceps</taxon>
    </lineage>
</organism>
<keyword evidence="4" id="KW-0479">Metal-binding</keyword>
<evidence type="ECO:0000256" key="1">
    <source>
        <dbReference type="ARBA" id="ARBA00001946"/>
    </source>
</evidence>
<dbReference type="OrthoDB" id="1608002at2759"/>
<dbReference type="PROSITE" id="PS00387">
    <property type="entry name" value="PPASE"/>
    <property type="match status" value="1"/>
</dbReference>
<dbReference type="VEuPathDB" id="FungiDB:CCM_08573"/>
<keyword evidence="5" id="KW-0378">Hydrolase</keyword>
<dbReference type="GO" id="GO:0004427">
    <property type="term" value="F:inorganic diphosphate phosphatase activity"/>
    <property type="evidence" value="ECO:0007669"/>
    <property type="project" value="UniProtKB-EC"/>
</dbReference>
<gene>
    <name evidence="8" type="ORF">A9K55_001992</name>
</gene>
<dbReference type="AlphaFoldDB" id="A0A2H4SRT7"/>
<evidence type="ECO:0000313" key="8">
    <source>
        <dbReference type="EMBL" id="ATY65832.1"/>
    </source>
</evidence>
<comment type="cofactor">
    <cofactor evidence="1">
        <name>Mg(2+)</name>
        <dbReference type="ChEBI" id="CHEBI:18420"/>
    </cofactor>
</comment>
<evidence type="ECO:0000256" key="7">
    <source>
        <dbReference type="SAM" id="SignalP"/>
    </source>
</evidence>
<dbReference type="InterPro" id="IPR008162">
    <property type="entry name" value="Pyrophosphatase"/>
</dbReference>
<evidence type="ECO:0000256" key="6">
    <source>
        <dbReference type="ARBA" id="ARBA00022842"/>
    </source>
</evidence>
<accession>A0A2H4SRT7</accession>
<dbReference type="Pfam" id="PF00719">
    <property type="entry name" value="Pyrophosphatase"/>
    <property type="match status" value="1"/>
</dbReference>
<comment type="similarity">
    <text evidence="2">Belongs to the PPase family.</text>
</comment>
<sequence length="352" mass="40320">MRSFLALISLAASAAAAGADAKPNVKPFDPSSLSLREVGARNTLDWRVWLEQDGNPISFWHDIPLFPQGNVSNIINMYVEIPRWTDAKIETKRNEPLNPIFHDDKKNKPRFVFSVWPQKTYPFNYGSIPQTWEDSTVIHNFTGYIGDNDPMDVFDVSSLEPPYVGQLKQVKVLGGLAMIDVSLTRNYRKTFDAYAINHQENTTDWKVLAIDIKDPIASMVNNVDDLEVLRPGSKQTFYDWFIYYKVIKGSGKNFIYGGKFQDPATMLSTIGESHDFWLKLMRGKTQKDKINRDQTSNPRWCKTFVDASNTTAKFKLPAKSNILPPAKRPAQYDRWYYLDKDFNITPGQVIEE</sequence>
<evidence type="ECO:0000256" key="3">
    <source>
        <dbReference type="ARBA" id="ARBA00012146"/>
    </source>
</evidence>
<dbReference type="Gene3D" id="3.90.80.10">
    <property type="entry name" value="Inorganic pyrophosphatase"/>
    <property type="match status" value="1"/>
</dbReference>
<evidence type="ECO:0000256" key="5">
    <source>
        <dbReference type="ARBA" id="ARBA00022801"/>
    </source>
</evidence>
<name>A0A2H4SRT7_CORMI</name>
<dbReference type="Proteomes" id="UP000323067">
    <property type="component" value="Chromosome iii"/>
</dbReference>
<protein>
    <recommendedName>
        <fullName evidence="3">inorganic diphosphatase</fullName>
        <ecNumber evidence="3">3.6.1.1</ecNumber>
    </recommendedName>
</protein>
<feature type="chain" id="PRO_5014146715" description="inorganic diphosphatase" evidence="7">
    <location>
        <begin position="22"/>
        <end position="352"/>
    </location>
</feature>
<reference evidence="8 9" key="1">
    <citation type="journal article" date="2017" name="BMC Genomics">
        <title>Chromosome level assembly and secondary metabolite potential of the parasitic fungus Cordyceps militaris.</title>
        <authorList>
            <person name="Kramer G.J."/>
            <person name="Nodwell J.R."/>
        </authorList>
    </citation>
    <scope>NUCLEOTIDE SEQUENCE [LARGE SCALE GENOMIC DNA]</scope>
    <source>
        <strain evidence="8 9">ATCC 34164</strain>
    </source>
</reference>
<dbReference type="InterPro" id="IPR036649">
    <property type="entry name" value="Pyrophosphatase_sf"/>
</dbReference>
<evidence type="ECO:0000256" key="2">
    <source>
        <dbReference type="ARBA" id="ARBA00006220"/>
    </source>
</evidence>
<keyword evidence="7" id="KW-0732">Signal</keyword>
<evidence type="ECO:0000313" key="9">
    <source>
        <dbReference type="Proteomes" id="UP000323067"/>
    </source>
</evidence>
<dbReference type="GO" id="GO:0000287">
    <property type="term" value="F:magnesium ion binding"/>
    <property type="evidence" value="ECO:0007669"/>
    <property type="project" value="InterPro"/>
</dbReference>
<dbReference type="VEuPathDB" id="FungiDB:A9K55_001992"/>
<dbReference type="GO" id="GO:0006796">
    <property type="term" value="P:phosphate-containing compound metabolic process"/>
    <property type="evidence" value="ECO:0007669"/>
    <property type="project" value="InterPro"/>
</dbReference>
<dbReference type="EMBL" id="CP023326">
    <property type="protein sequence ID" value="ATY65832.1"/>
    <property type="molecule type" value="Genomic_DNA"/>
</dbReference>